<dbReference type="SUPFAM" id="SSF51197">
    <property type="entry name" value="Clavaminate synthase-like"/>
    <property type="match status" value="1"/>
</dbReference>
<name>A0A6N7PTM5_9BACT</name>
<protein>
    <submittedName>
        <fullName evidence="3">Phytanoyl-CoA dioxygenase family protein</fullName>
    </submittedName>
</protein>
<dbReference type="RefSeq" id="WP_153822199.1">
    <property type="nucleotide sequence ID" value="NZ_WJIE01000007.1"/>
</dbReference>
<dbReference type="InterPro" id="IPR008775">
    <property type="entry name" value="Phytyl_CoA_dOase-like"/>
</dbReference>
<organism evidence="3 4">
    <name type="scientific">Polyangium spumosum</name>
    <dbReference type="NCBI Taxonomy" id="889282"/>
    <lineage>
        <taxon>Bacteria</taxon>
        <taxon>Pseudomonadati</taxon>
        <taxon>Myxococcota</taxon>
        <taxon>Polyangia</taxon>
        <taxon>Polyangiales</taxon>
        <taxon>Polyangiaceae</taxon>
        <taxon>Polyangium</taxon>
    </lineage>
</organism>
<dbReference type="AlphaFoldDB" id="A0A6N7PTM5"/>
<dbReference type="Gene3D" id="2.60.120.620">
    <property type="entry name" value="q2cbj1_9rhob like domain"/>
    <property type="match status" value="1"/>
</dbReference>
<evidence type="ECO:0000256" key="2">
    <source>
        <dbReference type="ARBA" id="ARBA00023004"/>
    </source>
</evidence>
<reference evidence="3 4" key="1">
    <citation type="submission" date="2019-10" db="EMBL/GenBank/DDBJ databases">
        <title>A soil myxobacterium in the family Polyangiaceae.</title>
        <authorList>
            <person name="Li Y."/>
            <person name="Wang J."/>
        </authorList>
    </citation>
    <scope>NUCLEOTIDE SEQUENCE [LARGE SCALE GENOMIC DNA]</scope>
    <source>
        <strain evidence="3 4">DSM 14734</strain>
    </source>
</reference>
<dbReference type="Pfam" id="PF05721">
    <property type="entry name" value="PhyH"/>
    <property type="match status" value="1"/>
</dbReference>
<accession>A0A6N7PTM5</accession>
<keyword evidence="1" id="KW-0479">Metal-binding</keyword>
<dbReference type="EMBL" id="WJIE01000007">
    <property type="protein sequence ID" value="MRG95408.1"/>
    <property type="molecule type" value="Genomic_DNA"/>
</dbReference>
<sequence length="282" mass="31647">MPRPIAPSERRDAFERDGFLVLPGFVSVDACEALRRRVEEMVRDFDPEAHRSVFSTHEQTRTSDAYFLESGGEIRFFFEEGALDPEGRLRVPRDRALNKIGHAMHDLDPVFDRFSRTPALAALSAELGLARPVLIQSMYIFKQPHIGGEVVCHQDATFLYTDPVTVTGFWFALEDATIENGCLWAVPGGHRQGLKKRFLRDGRGGTRFEVLDEAPLVEDGATPLEVPAGTLVVLHGLLPHRSAENRSGRSRHAYAVHVVDADAYYPEDNWLLRPDLPLRGFS</sequence>
<dbReference type="GO" id="GO:0005506">
    <property type="term" value="F:iron ion binding"/>
    <property type="evidence" value="ECO:0007669"/>
    <property type="project" value="UniProtKB-ARBA"/>
</dbReference>
<dbReference type="PANTHER" id="PTHR20883:SF15">
    <property type="entry name" value="PHYTANOYL-COA DIOXYGENASE DOMAIN-CONTAINING PROTEIN 1"/>
    <property type="match status" value="1"/>
</dbReference>
<keyword evidence="2" id="KW-0408">Iron</keyword>
<gene>
    <name evidence="3" type="ORF">GF068_26330</name>
</gene>
<proteinExistence type="predicted"/>
<dbReference type="OrthoDB" id="9791262at2"/>
<evidence type="ECO:0000256" key="1">
    <source>
        <dbReference type="ARBA" id="ARBA00022723"/>
    </source>
</evidence>
<evidence type="ECO:0000313" key="4">
    <source>
        <dbReference type="Proteomes" id="UP000440224"/>
    </source>
</evidence>
<dbReference type="PANTHER" id="PTHR20883">
    <property type="entry name" value="PHYTANOYL-COA DIOXYGENASE DOMAIN CONTAINING 1"/>
    <property type="match status" value="1"/>
</dbReference>
<dbReference type="Proteomes" id="UP000440224">
    <property type="component" value="Unassembled WGS sequence"/>
</dbReference>
<keyword evidence="4" id="KW-1185">Reference proteome</keyword>
<keyword evidence="3" id="KW-0223">Dioxygenase</keyword>
<evidence type="ECO:0000313" key="3">
    <source>
        <dbReference type="EMBL" id="MRG95408.1"/>
    </source>
</evidence>
<keyword evidence="3" id="KW-0560">Oxidoreductase</keyword>
<dbReference type="GO" id="GO:0016706">
    <property type="term" value="F:2-oxoglutarate-dependent dioxygenase activity"/>
    <property type="evidence" value="ECO:0007669"/>
    <property type="project" value="UniProtKB-ARBA"/>
</dbReference>
<comment type="caution">
    <text evidence="3">The sequence shown here is derived from an EMBL/GenBank/DDBJ whole genome shotgun (WGS) entry which is preliminary data.</text>
</comment>